<sequence>MTIARPNAFLLSLPVELRLQILEYVIDGAANAGLKYPTVPATVRPESNRTFQGLILDLGYYASANLNVLLVCRQLRNELTKAAFQRTVFVIRDPYYVNAKYFRNLQRIQLDSLRRVMLVFQAYRLSQLTSWRWPFNLEGLHLDSLTIALQSATQHTVGGVLSEDYLANSTRDVVGLLRRLEHVNRFKIVQNAAFTTQRFQSWYNQVIGLVLKEDHYQRYDAPDAPQIEATWWDWHFDAAEKSFEFIARPAKPVVPEPDYIEMVAPLVARLMSAMEAGSS</sequence>
<dbReference type="Proteomes" id="UP000799764">
    <property type="component" value="Unassembled WGS sequence"/>
</dbReference>
<gene>
    <name evidence="1" type="ORF">P171DRAFT_481205</name>
</gene>
<dbReference type="InterPro" id="IPR038883">
    <property type="entry name" value="AN11006-like"/>
</dbReference>
<dbReference type="EMBL" id="MU001495">
    <property type="protein sequence ID" value="KAF2448112.1"/>
    <property type="molecule type" value="Genomic_DNA"/>
</dbReference>
<evidence type="ECO:0000313" key="1">
    <source>
        <dbReference type="EMBL" id="KAF2448112.1"/>
    </source>
</evidence>
<dbReference type="AlphaFoldDB" id="A0A9P4PQ31"/>
<dbReference type="PANTHER" id="PTHR42085:SF1">
    <property type="entry name" value="F-BOX DOMAIN-CONTAINING PROTEIN"/>
    <property type="match status" value="1"/>
</dbReference>
<proteinExistence type="predicted"/>
<keyword evidence="2" id="KW-1185">Reference proteome</keyword>
<organism evidence="1 2">
    <name type="scientific">Karstenula rhodostoma CBS 690.94</name>
    <dbReference type="NCBI Taxonomy" id="1392251"/>
    <lineage>
        <taxon>Eukaryota</taxon>
        <taxon>Fungi</taxon>
        <taxon>Dikarya</taxon>
        <taxon>Ascomycota</taxon>
        <taxon>Pezizomycotina</taxon>
        <taxon>Dothideomycetes</taxon>
        <taxon>Pleosporomycetidae</taxon>
        <taxon>Pleosporales</taxon>
        <taxon>Massarineae</taxon>
        <taxon>Didymosphaeriaceae</taxon>
        <taxon>Karstenula</taxon>
    </lineage>
</organism>
<reference evidence="1" key="1">
    <citation type="journal article" date="2020" name="Stud. Mycol.">
        <title>101 Dothideomycetes genomes: a test case for predicting lifestyles and emergence of pathogens.</title>
        <authorList>
            <person name="Haridas S."/>
            <person name="Albert R."/>
            <person name="Binder M."/>
            <person name="Bloem J."/>
            <person name="Labutti K."/>
            <person name="Salamov A."/>
            <person name="Andreopoulos B."/>
            <person name="Baker S."/>
            <person name="Barry K."/>
            <person name="Bills G."/>
            <person name="Bluhm B."/>
            <person name="Cannon C."/>
            <person name="Castanera R."/>
            <person name="Culley D."/>
            <person name="Daum C."/>
            <person name="Ezra D."/>
            <person name="Gonzalez J."/>
            <person name="Henrissat B."/>
            <person name="Kuo A."/>
            <person name="Liang C."/>
            <person name="Lipzen A."/>
            <person name="Lutzoni F."/>
            <person name="Magnuson J."/>
            <person name="Mondo S."/>
            <person name="Nolan M."/>
            <person name="Ohm R."/>
            <person name="Pangilinan J."/>
            <person name="Park H.-J."/>
            <person name="Ramirez L."/>
            <person name="Alfaro M."/>
            <person name="Sun H."/>
            <person name="Tritt A."/>
            <person name="Yoshinaga Y."/>
            <person name="Zwiers L.-H."/>
            <person name="Turgeon B."/>
            <person name="Goodwin S."/>
            <person name="Spatafora J."/>
            <person name="Crous P."/>
            <person name="Grigoriev I."/>
        </authorList>
    </citation>
    <scope>NUCLEOTIDE SEQUENCE</scope>
    <source>
        <strain evidence="1">CBS 690.94</strain>
    </source>
</reference>
<evidence type="ECO:0000313" key="2">
    <source>
        <dbReference type="Proteomes" id="UP000799764"/>
    </source>
</evidence>
<dbReference type="PANTHER" id="PTHR42085">
    <property type="entry name" value="F-BOX DOMAIN-CONTAINING PROTEIN"/>
    <property type="match status" value="1"/>
</dbReference>
<accession>A0A9P4PQ31</accession>
<protein>
    <submittedName>
        <fullName evidence="1">Uncharacterized protein</fullName>
    </submittedName>
</protein>
<comment type="caution">
    <text evidence="1">The sequence shown here is derived from an EMBL/GenBank/DDBJ whole genome shotgun (WGS) entry which is preliminary data.</text>
</comment>
<dbReference type="OrthoDB" id="3786918at2759"/>
<name>A0A9P4PQ31_9PLEO</name>